<organism evidence="2 3">
    <name type="scientific">Bacillus suaedaesalsae</name>
    <dbReference type="NCBI Taxonomy" id="2810349"/>
    <lineage>
        <taxon>Bacteria</taxon>
        <taxon>Bacillati</taxon>
        <taxon>Bacillota</taxon>
        <taxon>Bacilli</taxon>
        <taxon>Bacillales</taxon>
        <taxon>Bacillaceae</taxon>
        <taxon>Bacillus</taxon>
    </lineage>
</organism>
<feature type="domain" description="NAD-dependent epimerase/dehydratase" evidence="1">
    <location>
        <begin position="4"/>
        <end position="192"/>
    </location>
</feature>
<dbReference type="RefSeq" id="WP_204203083.1">
    <property type="nucleotide sequence ID" value="NZ_JAFELM010000026.1"/>
</dbReference>
<dbReference type="Pfam" id="PF01370">
    <property type="entry name" value="Epimerase"/>
    <property type="match status" value="1"/>
</dbReference>
<evidence type="ECO:0000313" key="2">
    <source>
        <dbReference type="EMBL" id="MBM6617712.1"/>
    </source>
</evidence>
<evidence type="ECO:0000259" key="1">
    <source>
        <dbReference type="Pfam" id="PF01370"/>
    </source>
</evidence>
<dbReference type="EMBL" id="JAFELM010000026">
    <property type="protein sequence ID" value="MBM6617712.1"/>
    <property type="molecule type" value="Genomic_DNA"/>
</dbReference>
<sequence>MTRVLVLGGTMFFGKRLVQILLDIGYDVTIATRGRTTDPFGDQVKRIILDRADQESVVKGLENKKWDIIYDQTAYSPNEVKDVLDVVGNNCKHYVFTSTMAVYEYGNKQKEENFDPTTFSFELKDRTQYIGMEGYQEAKRACEAYIVEHAPFPVSIVRFPLVIGPDDYTNRLEDLVVKVKEGKEIEVVSLDNGLGFISSEKASEFLFWLGTKQKEGIWNAALDGFVTHGELLNKIETTVGKSAYVIETEKLSPDTASAYAMKGSWSLSADKANEQGFTFGQLEEVLMYLLPLYASEKR</sequence>
<protein>
    <submittedName>
        <fullName evidence="2">NAD-dependent epimerase/dehydratase family protein</fullName>
    </submittedName>
</protein>
<accession>A0ABS2DH11</accession>
<dbReference type="InterPro" id="IPR036291">
    <property type="entry name" value="NAD(P)-bd_dom_sf"/>
</dbReference>
<proteinExistence type="predicted"/>
<comment type="caution">
    <text evidence="2">The sequence shown here is derived from an EMBL/GenBank/DDBJ whole genome shotgun (WGS) entry which is preliminary data.</text>
</comment>
<dbReference type="SUPFAM" id="SSF51735">
    <property type="entry name" value="NAD(P)-binding Rossmann-fold domains"/>
    <property type="match status" value="1"/>
</dbReference>
<dbReference type="Proteomes" id="UP001518925">
    <property type="component" value="Unassembled WGS sequence"/>
</dbReference>
<dbReference type="Gene3D" id="3.40.50.720">
    <property type="entry name" value="NAD(P)-binding Rossmann-like Domain"/>
    <property type="match status" value="1"/>
</dbReference>
<dbReference type="PANTHER" id="PTHR43245:SF13">
    <property type="entry name" value="UDP-D-APIOSE_UDP-D-XYLOSE SYNTHASE 2"/>
    <property type="match status" value="1"/>
</dbReference>
<dbReference type="InterPro" id="IPR001509">
    <property type="entry name" value="Epimerase_deHydtase"/>
</dbReference>
<dbReference type="InterPro" id="IPR050177">
    <property type="entry name" value="Lipid_A_modif_metabolic_enz"/>
</dbReference>
<evidence type="ECO:0000313" key="3">
    <source>
        <dbReference type="Proteomes" id="UP001518925"/>
    </source>
</evidence>
<name>A0ABS2DH11_9BACI</name>
<gene>
    <name evidence="2" type="ORF">JR050_08525</name>
</gene>
<reference evidence="2 3" key="1">
    <citation type="submission" date="2021-02" db="EMBL/GenBank/DDBJ databases">
        <title>Bacillus sp. RD4P76, an endophyte from a halophyte.</title>
        <authorList>
            <person name="Sun J.-Q."/>
        </authorList>
    </citation>
    <scope>NUCLEOTIDE SEQUENCE [LARGE SCALE GENOMIC DNA]</scope>
    <source>
        <strain evidence="2 3">RD4P76</strain>
    </source>
</reference>
<keyword evidence="3" id="KW-1185">Reference proteome</keyword>
<dbReference type="PANTHER" id="PTHR43245">
    <property type="entry name" value="BIFUNCTIONAL POLYMYXIN RESISTANCE PROTEIN ARNA"/>
    <property type="match status" value="1"/>
</dbReference>